<dbReference type="SUPFAM" id="SSF52047">
    <property type="entry name" value="RNI-like"/>
    <property type="match status" value="1"/>
</dbReference>
<accession>A0ABR3A3G6</accession>
<sequence length="583" mass="66081">MIKLLLKPAQYRRLVIAPPDDFIETIEEFDEQIQRVEEQLAQLKSRRNLRVPICRLPVEILGRILTFSGTDTHSTSMPKYPSAMSICRLWRAVAMNTPIIWSKPNFYWPKWVRETMKYSKSIPLDIQWTSYSIPEQRQLDVLFEVVEECSRVASLDFVSRSAPDLTTLLSKMVRPAPHIHFVHLETLYENDNFVIPDNFLGKDAPRLTHFQIRGCSVPWGSSILRNLTTLSIGRASFNGMSSSLQDVAATLQAAPMLETVDLSDFLPSTASTSLPCDTKIVLPRLKRLRLSSRGMVVATLLHHMSFPTTTTIHMTVNQLDNFQESLAENLSSLFSNPNTTTNHLRTVRTLVLDNTGEYGLVIRVWDTDIDTNNLLHYDVTPQLYCELGRDGWSVSALLLLKRLLPALGPLADLKRLEVGLPGLSPDIMVPHFGKCPLLHTISISDTGSASDVVQSWSHNLSLNTSWKGKGWQAKWSKKNRKRPAVDAVVFPALETVSISDIDFDDIMDPLVKSLKLRSKCGFPVKKILLENCRHLYEHDITRLTDEFEGEVVWDGCDEPDYSDSDYPYPEDDGFYMGRDGDWS</sequence>
<evidence type="ECO:0000256" key="1">
    <source>
        <dbReference type="SAM" id="MobiDB-lite"/>
    </source>
</evidence>
<dbReference type="InterPro" id="IPR032675">
    <property type="entry name" value="LRR_dom_sf"/>
</dbReference>
<keyword evidence="3" id="KW-1185">Reference proteome</keyword>
<reference evidence="2 3" key="1">
    <citation type="submission" date="2024-05" db="EMBL/GenBank/DDBJ databases">
        <title>A draft genome resource for the thread blight pathogen Marasmius tenuissimus strain MS-2.</title>
        <authorList>
            <person name="Yulfo-Soto G.E."/>
            <person name="Baruah I.K."/>
            <person name="Amoako-Attah I."/>
            <person name="Bukari Y."/>
            <person name="Meinhardt L.W."/>
            <person name="Bailey B.A."/>
            <person name="Cohen S.P."/>
        </authorList>
    </citation>
    <scope>NUCLEOTIDE SEQUENCE [LARGE SCALE GENOMIC DNA]</scope>
    <source>
        <strain evidence="2 3">MS-2</strain>
    </source>
</reference>
<feature type="compositionally biased region" description="Acidic residues" evidence="1">
    <location>
        <begin position="562"/>
        <end position="573"/>
    </location>
</feature>
<feature type="region of interest" description="Disordered" evidence="1">
    <location>
        <begin position="562"/>
        <end position="583"/>
    </location>
</feature>
<proteinExistence type="predicted"/>
<name>A0ABR3A3G6_9AGAR</name>
<evidence type="ECO:0000313" key="2">
    <source>
        <dbReference type="EMBL" id="KAL0068426.1"/>
    </source>
</evidence>
<dbReference type="Proteomes" id="UP001437256">
    <property type="component" value="Unassembled WGS sequence"/>
</dbReference>
<dbReference type="Gene3D" id="3.80.10.10">
    <property type="entry name" value="Ribonuclease Inhibitor"/>
    <property type="match status" value="1"/>
</dbReference>
<protein>
    <recommendedName>
        <fullName evidence="4">F-box domain-containing protein</fullName>
    </recommendedName>
</protein>
<evidence type="ECO:0008006" key="4">
    <source>
        <dbReference type="Google" id="ProtNLM"/>
    </source>
</evidence>
<organism evidence="2 3">
    <name type="scientific">Marasmius tenuissimus</name>
    <dbReference type="NCBI Taxonomy" id="585030"/>
    <lineage>
        <taxon>Eukaryota</taxon>
        <taxon>Fungi</taxon>
        <taxon>Dikarya</taxon>
        <taxon>Basidiomycota</taxon>
        <taxon>Agaricomycotina</taxon>
        <taxon>Agaricomycetes</taxon>
        <taxon>Agaricomycetidae</taxon>
        <taxon>Agaricales</taxon>
        <taxon>Marasmiineae</taxon>
        <taxon>Marasmiaceae</taxon>
        <taxon>Marasmius</taxon>
    </lineage>
</organism>
<dbReference type="EMBL" id="JBBXMP010000018">
    <property type="protein sequence ID" value="KAL0068426.1"/>
    <property type="molecule type" value="Genomic_DNA"/>
</dbReference>
<evidence type="ECO:0000313" key="3">
    <source>
        <dbReference type="Proteomes" id="UP001437256"/>
    </source>
</evidence>
<comment type="caution">
    <text evidence="2">The sequence shown here is derived from an EMBL/GenBank/DDBJ whole genome shotgun (WGS) entry which is preliminary data.</text>
</comment>
<gene>
    <name evidence="2" type="ORF">AAF712_004504</name>
</gene>